<name>G7E247_MIXOS</name>
<dbReference type="InterPro" id="IPR029058">
    <property type="entry name" value="AB_hydrolase_fold"/>
</dbReference>
<accession>G7E247</accession>
<dbReference type="InParanoid" id="G7E247"/>
<dbReference type="RefSeq" id="XP_014565354.1">
    <property type="nucleotide sequence ID" value="XM_014709868.1"/>
</dbReference>
<organism evidence="1 2">
    <name type="scientific">Mixia osmundae (strain CBS 9802 / IAM 14324 / JCM 22182 / KY 12970)</name>
    <dbReference type="NCBI Taxonomy" id="764103"/>
    <lineage>
        <taxon>Eukaryota</taxon>
        <taxon>Fungi</taxon>
        <taxon>Dikarya</taxon>
        <taxon>Basidiomycota</taxon>
        <taxon>Pucciniomycotina</taxon>
        <taxon>Mixiomycetes</taxon>
        <taxon>Mixiales</taxon>
        <taxon>Mixiaceae</taxon>
        <taxon>Mixia</taxon>
    </lineage>
</organism>
<dbReference type="Gene3D" id="3.40.50.1820">
    <property type="entry name" value="alpha/beta hydrolase"/>
    <property type="match status" value="1"/>
</dbReference>
<reference evidence="1 2" key="1">
    <citation type="journal article" date="2011" name="J. Gen. Appl. Microbiol.">
        <title>Draft genome sequencing of the enigmatic basidiomycete Mixia osmundae.</title>
        <authorList>
            <person name="Nishida H."/>
            <person name="Nagatsuka Y."/>
            <person name="Sugiyama J."/>
        </authorList>
    </citation>
    <scope>NUCLEOTIDE SEQUENCE [LARGE SCALE GENOMIC DNA]</scope>
    <source>
        <strain evidence="2">CBS 9802 / IAM 14324 / JCM 22182 / KY 12970</strain>
    </source>
</reference>
<dbReference type="EMBL" id="BABT02000110">
    <property type="protein sequence ID" value="GAA96907.1"/>
    <property type="molecule type" value="Genomic_DNA"/>
</dbReference>
<proteinExistence type="predicted"/>
<dbReference type="Proteomes" id="UP000009131">
    <property type="component" value="Unassembled WGS sequence"/>
</dbReference>
<gene>
    <name evidence="1" type="primary">Mo03581</name>
    <name evidence="1" type="ORF">E5Q_03581</name>
</gene>
<dbReference type="AlphaFoldDB" id="G7E247"/>
<keyword evidence="2" id="KW-1185">Reference proteome</keyword>
<dbReference type="HOGENOM" id="CLU_2210647_0_0_1"/>
<sequence length="107" mass="11909">MPETCRYSLATACVITSFRASCHVYTAVVDAYLGDSYQWANASVSYLEHQLGMTRVTMKTYPELAHWVSAEELQDLLHWLQDILAIKSTVIGAGDIYDHPADVSSPL</sequence>
<reference evidence="1 2" key="2">
    <citation type="journal article" date="2012" name="Open Biol.">
        <title>Characteristics of nucleosomes and linker DNA regions on the genome of the basidiomycete Mixia osmundae revealed by mono- and dinucleosome mapping.</title>
        <authorList>
            <person name="Nishida H."/>
            <person name="Kondo S."/>
            <person name="Matsumoto T."/>
            <person name="Suzuki Y."/>
            <person name="Yoshikawa H."/>
            <person name="Taylor T.D."/>
            <person name="Sugiyama J."/>
        </authorList>
    </citation>
    <scope>NUCLEOTIDE SEQUENCE [LARGE SCALE GENOMIC DNA]</scope>
    <source>
        <strain evidence="2">CBS 9802 / IAM 14324 / JCM 22182 / KY 12970</strain>
    </source>
</reference>
<comment type="caution">
    <text evidence="1">The sequence shown here is derived from an EMBL/GenBank/DDBJ whole genome shotgun (WGS) entry which is preliminary data.</text>
</comment>
<evidence type="ECO:0000313" key="2">
    <source>
        <dbReference type="Proteomes" id="UP000009131"/>
    </source>
</evidence>
<evidence type="ECO:0000313" key="1">
    <source>
        <dbReference type="EMBL" id="GAA96907.1"/>
    </source>
</evidence>
<protein>
    <submittedName>
        <fullName evidence="1">Uncharacterized protein</fullName>
    </submittedName>
</protein>